<dbReference type="RefSeq" id="XP_033572774.1">
    <property type="nucleotide sequence ID" value="XM_033722284.1"/>
</dbReference>
<feature type="region of interest" description="Disordered" evidence="1">
    <location>
        <begin position="99"/>
        <end position="135"/>
    </location>
</feature>
<gene>
    <name evidence="2 4" type="ORF">BDZ99DRAFT_479843</name>
</gene>
<evidence type="ECO:0000313" key="2">
    <source>
        <dbReference type="EMBL" id="KAF2805810.1"/>
    </source>
</evidence>
<evidence type="ECO:0000313" key="3">
    <source>
        <dbReference type="Proteomes" id="UP000504636"/>
    </source>
</evidence>
<reference evidence="4" key="3">
    <citation type="submission" date="2025-04" db="UniProtKB">
        <authorList>
            <consortium name="RefSeq"/>
        </authorList>
    </citation>
    <scope>IDENTIFICATION</scope>
    <source>
        <strain evidence="4">CBS 304.34</strain>
    </source>
</reference>
<protein>
    <submittedName>
        <fullName evidence="2 4">Uncharacterized protein</fullName>
    </submittedName>
</protein>
<dbReference type="GeneID" id="54463177"/>
<dbReference type="EMBL" id="MU003708">
    <property type="protein sequence ID" value="KAF2805810.1"/>
    <property type="molecule type" value="Genomic_DNA"/>
</dbReference>
<dbReference type="Proteomes" id="UP000504636">
    <property type="component" value="Unplaced"/>
</dbReference>
<reference evidence="4" key="2">
    <citation type="submission" date="2020-04" db="EMBL/GenBank/DDBJ databases">
        <authorList>
            <consortium name="NCBI Genome Project"/>
        </authorList>
    </citation>
    <scope>NUCLEOTIDE SEQUENCE</scope>
    <source>
        <strain evidence="4">CBS 304.34</strain>
    </source>
</reference>
<proteinExistence type="predicted"/>
<keyword evidence="3" id="KW-1185">Reference proteome</keyword>
<dbReference type="AlphaFoldDB" id="A0A6A6YAS7"/>
<evidence type="ECO:0000313" key="4">
    <source>
        <dbReference type="RefSeq" id="XP_033572774.1"/>
    </source>
</evidence>
<accession>A0A6A6YAS7</accession>
<evidence type="ECO:0000256" key="1">
    <source>
        <dbReference type="SAM" id="MobiDB-lite"/>
    </source>
</evidence>
<reference evidence="2 4" key="1">
    <citation type="journal article" date="2020" name="Stud. Mycol.">
        <title>101 Dothideomycetes genomes: a test case for predicting lifestyles and emergence of pathogens.</title>
        <authorList>
            <person name="Haridas S."/>
            <person name="Albert R."/>
            <person name="Binder M."/>
            <person name="Bloem J."/>
            <person name="Labutti K."/>
            <person name="Salamov A."/>
            <person name="Andreopoulos B."/>
            <person name="Baker S."/>
            <person name="Barry K."/>
            <person name="Bills G."/>
            <person name="Bluhm B."/>
            <person name="Cannon C."/>
            <person name="Castanera R."/>
            <person name="Culley D."/>
            <person name="Daum C."/>
            <person name="Ezra D."/>
            <person name="Gonzalez J."/>
            <person name="Henrissat B."/>
            <person name="Kuo A."/>
            <person name="Liang C."/>
            <person name="Lipzen A."/>
            <person name="Lutzoni F."/>
            <person name="Magnuson J."/>
            <person name="Mondo S."/>
            <person name="Nolan M."/>
            <person name="Ohm R."/>
            <person name="Pangilinan J."/>
            <person name="Park H.-J."/>
            <person name="Ramirez L."/>
            <person name="Alfaro M."/>
            <person name="Sun H."/>
            <person name="Tritt A."/>
            <person name="Yoshinaga Y."/>
            <person name="Zwiers L.-H."/>
            <person name="Turgeon B."/>
            <person name="Goodwin S."/>
            <person name="Spatafora J."/>
            <person name="Crous P."/>
            <person name="Grigoriev I."/>
        </authorList>
    </citation>
    <scope>NUCLEOTIDE SEQUENCE</scope>
    <source>
        <strain evidence="2 4">CBS 304.34</strain>
    </source>
</reference>
<sequence>MSARRRCHWIVSCAARRVWPPAAGARGRSGRVFLSIWSGRVGVLWDAVSWSEVVDVRSVAASPKITCGGTCDFSDSEQASRLTTPNDIGRVHQIAARSDSAVGARQKTAGASFPQCWPPEQHPTVENLSEMDWPV</sequence>
<name>A0A6A6YAS7_9PEZI</name>
<organism evidence="2">
    <name type="scientific">Mytilinidion resinicola</name>
    <dbReference type="NCBI Taxonomy" id="574789"/>
    <lineage>
        <taxon>Eukaryota</taxon>
        <taxon>Fungi</taxon>
        <taxon>Dikarya</taxon>
        <taxon>Ascomycota</taxon>
        <taxon>Pezizomycotina</taxon>
        <taxon>Dothideomycetes</taxon>
        <taxon>Pleosporomycetidae</taxon>
        <taxon>Mytilinidiales</taxon>
        <taxon>Mytilinidiaceae</taxon>
        <taxon>Mytilinidion</taxon>
    </lineage>
</organism>